<keyword evidence="5" id="KW-0479">Metal-binding</keyword>
<dbReference type="InterPro" id="IPR000850">
    <property type="entry name" value="Adenylat/UMP-CMP_kin"/>
</dbReference>
<feature type="binding site" evidence="5">
    <location>
        <position position="133"/>
    </location>
    <ligand>
        <name>Zn(2+)</name>
        <dbReference type="ChEBI" id="CHEBI:29105"/>
        <note>structural</note>
    </ligand>
</feature>
<dbReference type="NCBIfam" id="NF001380">
    <property type="entry name" value="PRK00279.1-2"/>
    <property type="match status" value="1"/>
</dbReference>
<dbReference type="Pfam" id="PF05191">
    <property type="entry name" value="ADK_lid"/>
    <property type="match status" value="1"/>
</dbReference>
<feature type="binding site" evidence="5">
    <location>
        <position position="36"/>
    </location>
    <ligand>
        <name>AMP</name>
        <dbReference type="ChEBI" id="CHEBI:456215"/>
    </ligand>
</feature>
<dbReference type="EMBL" id="PDSK01000080">
    <property type="protein sequence ID" value="PIE34658.1"/>
    <property type="molecule type" value="Genomic_DNA"/>
</dbReference>
<feature type="binding site" evidence="5">
    <location>
        <position position="153"/>
    </location>
    <ligand>
        <name>Zn(2+)</name>
        <dbReference type="ChEBI" id="CHEBI:29105"/>
        <note>structural</note>
    </ligand>
</feature>
<keyword evidence="3 5" id="KW-0547">Nucleotide-binding</keyword>
<keyword evidence="2 5" id="KW-0545">Nucleotide biosynthesis</keyword>
<organism evidence="9 10">
    <name type="scientific">candidate division KSB3 bacterium</name>
    <dbReference type="NCBI Taxonomy" id="2044937"/>
    <lineage>
        <taxon>Bacteria</taxon>
        <taxon>candidate division KSB3</taxon>
    </lineage>
</organism>
<dbReference type="PRINTS" id="PR00094">
    <property type="entry name" value="ADENYLTKNASE"/>
</dbReference>
<comment type="caution">
    <text evidence="9">The sequence shown here is derived from an EMBL/GenBank/DDBJ whole genome shotgun (WGS) entry which is preliminary data.</text>
</comment>
<dbReference type="PROSITE" id="PS00113">
    <property type="entry name" value="ADENYLATE_KINASE"/>
    <property type="match status" value="1"/>
</dbReference>
<keyword evidence="5" id="KW-0862">Zinc</keyword>
<dbReference type="FunFam" id="3.40.50.300:FF:000106">
    <property type="entry name" value="Adenylate kinase mitochondrial"/>
    <property type="match status" value="1"/>
</dbReference>
<feature type="binding site" evidence="5">
    <location>
        <begin position="85"/>
        <end position="88"/>
    </location>
    <ligand>
        <name>AMP</name>
        <dbReference type="ChEBI" id="CHEBI:456215"/>
    </ligand>
</feature>
<dbReference type="GO" id="GO:0008270">
    <property type="term" value="F:zinc ion binding"/>
    <property type="evidence" value="ECO:0007669"/>
    <property type="project" value="UniProtKB-UniRule"/>
</dbReference>
<keyword evidence="4 5" id="KW-0418">Kinase</keyword>
<evidence type="ECO:0000256" key="1">
    <source>
        <dbReference type="ARBA" id="ARBA00022679"/>
    </source>
</evidence>
<feature type="domain" description="Adenylate kinase active site lid" evidence="8">
    <location>
        <begin position="127"/>
        <end position="162"/>
    </location>
</feature>
<comment type="function">
    <text evidence="5">Catalyzes the reversible transfer of the terminal phosphate group between ATP and AMP. Plays an important role in cellular energy homeostasis and in adenine nucleotide metabolism.</text>
</comment>
<dbReference type="UniPathway" id="UPA00588">
    <property type="reaction ID" value="UER00649"/>
</dbReference>
<dbReference type="NCBIfam" id="TIGR01351">
    <property type="entry name" value="adk"/>
    <property type="match status" value="1"/>
</dbReference>
<dbReference type="Proteomes" id="UP000230821">
    <property type="component" value="Unassembled WGS sequence"/>
</dbReference>
<name>A0A2G6KG66_9BACT</name>
<dbReference type="AlphaFoldDB" id="A0A2G6KG66"/>
<keyword evidence="1 5" id="KW-0808">Transferase</keyword>
<comment type="domain">
    <text evidence="5">Consists of three domains, a large central CORE domain and two small peripheral domains, NMPbind and LID, which undergo movements during catalysis. The LID domain closes over the site of phosphoryl transfer upon ATP binding. Assembling and dissambling the active center during each catalytic cycle provides an effective means to prevent ATP hydrolysis. Some bacteria have evolved a zinc-coordinating structure that stabilizes the LID domain.</text>
</comment>
<feature type="binding site" evidence="5">
    <location>
        <position position="160"/>
    </location>
    <ligand>
        <name>AMP</name>
        <dbReference type="ChEBI" id="CHEBI:456215"/>
    </ligand>
</feature>
<feature type="binding site" evidence="5">
    <location>
        <position position="150"/>
    </location>
    <ligand>
        <name>Zn(2+)</name>
        <dbReference type="ChEBI" id="CHEBI:29105"/>
        <note>structural</note>
    </ligand>
</feature>
<evidence type="ECO:0000313" key="9">
    <source>
        <dbReference type="EMBL" id="PIE34658.1"/>
    </source>
</evidence>
<dbReference type="SUPFAM" id="SSF52540">
    <property type="entry name" value="P-loop containing nucleoside triphosphate hydrolases"/>
    <property type="match status" value="1"/>
</dbReference>
<feature type="region of interest" description="LID" evidence="5">
    <location>
        <begin position="126"/>
        <end position="163"/>
    </location>
</feature>
<evidence type="ECO:0000313" key="10">
    <source>
        <dbReference type="Proteomes" id="UP000230821"/>
    </source>
</evidence>
<dbReference type="PANTHER" id="PTHR23359">
    <property type="entry name" value="NUCLEOTIDE KINASE"/>
    <property type="match status" value="1"/>
</dbReference>
<feature type="binding site" evidence="5">
    <location>
        <position position="92"/>
    </location>
    <ligand>
        <name>AMP</name>
        <dbReference type="ChEBI" id="CHEBI:456215"/>
    </ligand>
</feature>
<dbReference type="GO" id="GO:0004017">
    <property type="term" value="F:AMP kinase activity"/>
    <property type="evidence" value="ECO:0007669"/>
    <property type="project" value="UniProtKB-UniRule"/>
</dbReference>
<protein>
    <recommendedName>
        <fullName evidence="5 7">Adenylate kinase</fullName>
        <shortName evidence="5">AK</shortName>
        <ecNumber evidence="5 7">2.7.4.3</ecNumber>
    </recommendedName>
    <alternativeName>
        <fullName evidence="5">ATP-AMP transphosphorylase</fullName>
    </alternativeName>
    <alternativeName>
        <fullName evidence="5">ATP:AMP phosphotransferase</fullName>
    </alternativeName>
    <alternativeName>
        <fullName evidence="5">Adenylate monophosphate kinase</fullName>
    </alternativeName>
</protein>
<gene>
    <name evidence="5" type="primary">adk</name>
    <name evidence="9" type="ORF">CSA56_07155</name>
</gene>
<comment type="catalytic activity">
    <reaction evidence="5 7">
        <text>AMP + ATP = 2 ADP</text>
        <dbReference type="Rhea" id="RHEA:12973"/>
        <dbReference type="ChEBI" id="CHEBI:30616"/>
        <dbReference type="ChEBI" id="CHEBI:456215"/>
        <dbReference type="ChEBI" id="CHEBI:456216"/>
        <dbReference type="EC" id="2.7.4.3"/>
    </reaction>
</comment>
<dbReference type="HAMAP" id="MF_00235">
    <property type="entry name" value="Adenylate_kinase_Adk"/>
    <property type="match status" value="1"/>
</dbReference>
<comment type="similarity">
    <text evidence="5 6">Belongs to the adenylate kinase family.</text>
</comment>
<dbReference type="InterPro" id="IPR027417">
    <property type="entry name" value="P-loop_NTPase"/>
</dbReference>
<feature type="binding site" evidence="5">
    <location>
        <position position="171"/>
    </location>
    <ligand>
        <name>AMP</name>
        <dbReference type="ChEBI" id="CHEBI:456215"/>
    </ligand>
</feature>
<feature type="binding site" evidence="5">
    <location>
        <position position="130"/>
    </location>
    <ligand>
        <name>Zn(2+)</name>
        <dbReference type="ChEBI" id="CHEBI:29105"/>
        <note>structural</note>
    </ligand>
</feature>
<evidence type="ECO:0000256" key="4">
    <source>
        <dbReference type="ARBA" id="ARBA00022777"/>
    </source>
</evidence>
<comment type="pathway">
    <text evidence="5">Purine metabolism; AMP biosynthesis via salvage pathway; AMP from ADP: step 1/1.</text>
</comment>
<evidence type="ECO:0000256" key="2">
    <source>
        <dbReference type="ARBA" id="ARBA00022727"/>
    </source>
</evidence>
<comment type="caution">
    <text evidence="5">Lacks conserved residue(s) required for the propagation of feature annotation.</text>
</comment>
<evidence type="ECO:0000256" key="5">
    <source>
        <dbReference type="HAMAP-Rule" id="MF_00235"/>
    </source>
</evidence>
<dbReference type="EC" id="2.7.4.3" evidence="5 7"/>
<feature type="region of interest" description="NMP" evidence="5">
    <location>
        <begin position="30"/>
        <end position="59"/>
    </location>
</feature>
<dbReference type="Gene3D" id="3.40.50.300">
    <property type="entry name" value="P-loop containing nucleotide triphosphate hydrolases"/>
    <property type="match status" value="1"/>
</dbReference>
<dbReference type="NCBIfam" id="NF001381">
    <property type="entry name" value="PRK00279.1-3"/>
    <property type="match status" value="1"/>
</dbReference>
<dbReference type="CDD" id="cd01428">
    <property type="entry name" value="ADK"/>
    <property type="match status" value="1"/>
</dbReference>
<feature type="binding site" evidence="5">
    <location>
        <position position="127"/>
    </location>
    <ligand>
        <name>ATP</name>
        <dbReference type="ChEBI" id="CHEBI:30616"/>
    </ligand>
</feature>
<dbReference type="NCBIfam" id="NF011100">
    <property type="entry name" value="PRK14527.1"/>
    <property type="match status" value="1"/>
</dbReference>
<feature type="binding site" evidence="5">
    <location>
        <begin position="10"/>
        <end position="15"/>
    </location>
    <ligand>
        <name>ATP</name>
        <dbReference type="ChEBI" id="CHEBI:30616"/>
    </ligand>
</feature>
<keyword evidence="5 7" id="KW-0067">ATP-binding</keyword>
<reference evidence="9 10" key="1">
    <citation type="submission" date="2017-10" db="EMBL/GenBank/DDBJ databases">
        <title>Novel microbial diversity and functional potential in the marine mammal oral microbiome.</title>
        <authorList>
            <person name="Dudek N.K."/>
            <person name="Sun C.L."/>
            <person name="Burstein D."/>
            <person name="Kantor R.S."/>
            <person name="Aliaga Goltsman D.S."/>
            <person name="Bik E.M."/>
            <person name="Thomas B.C."/>
            <person name="Banfield J.F."/>
            <person name="Relman D.A."/>
        </authorList>
    </citation>
    <scope>NUCLEOTIDE SEQUENCE [LARGE SCALE GENOMIC DNA]</scope>
    <source>
        <strain evidence="9">DOLJORAL78_47_16</strain>
    </source>
</reference>
<keyword evidence="5" id="KW-0963">Cytoplasm</keyword>
<dbReference type="GO" id="GO:0044209">
    <property type="term" value="P:AMP salvage"/>
    <property type="evidence" value="ECO:0007669"/>
    <property type="project" value="UniProtKB-UniRule"/>
</dbReference>
<dbReference type="Pfam" id="PF00406">
    <property type="entry name" value="ADK"/>
    <property type="match status" value="1"/>
</dbReference>
<sequence length="213" mass="23567">MRLILLGPPGAGKGTLAHQMIEKYQIPQISTGDILRQAVKDGTEMGNAAKTYMDRGDLVPDDVIIGIVKDRIKADDCKNGYIFDGFPRTLPQAEALDKVLDELGTPLDAVVNIDVPEDVVVGRLSGRRTCKRCGTLYHMIANPTKEEGICDKCGGETFQRDDDNETTIRQRLEVYREQTFPLIDHYTTQDVVKTIPGEGTPKEIFELTCQALG</sequence>
<comment type="subunit">
    <text evidence="5 7">Monomer.</text>
</comment>
<dbReference type="InterPro" id="IPR007862">
    <property type="entry name" value="Adenylate_kinase_lid-dom"/>
</dbReference>
<dbReference type="GO" id="GO:0005737">
    <property type="term" value="C:cytoplasm"/>
    <property type="evidence" value="ECO:0007669"/>
    <property type="project" value="UniProtKB-SubCell"/>
</dbReference>
<proteinExistence type="inferred from homology"/>
<dbReference type="GO" id="GO:0005524">
    <property type="term" value="F:ATP binding"/>
    <property type="evidence" value="ECO:0007669"/>
    <property type="project" value="UniProtKB-UniRule"/>
</dbReference>
<evidence type="ECO:0000256" key="6">
    <source>
        <dbReference type="RuleBase" id="RU003330"/>
    </source>
</evidence>
<evidence type="ECO:0000259" key="8">
    <source>
        <dbReference type="Pfam" id="PF05191"/>
    </source>
</evidence>
<evidence type="ECO:0000256" key="7">
    <source>
        <dbReference type="RuleBase" id="RU003331"/>
    </source>
</evidence>
<dbReference type="InterPro" id="IPR006259">
    <property type="entry name" value="Adenyl_kin_sub"/>
</dbReference>
<evidence type="ECO:0000256" key="3">
    <source>
        <dbReference type="ARBA" id="ARBA00022741"/>
    </source>
</evidence>
<feature type="binding site" evidence="5">
    <location>
        <position position="31"/>
    </location>
    <ligand>
        <name>AMP</name>
        <dbReference type="ChEBI" id="CHEBI:456215"/>
    </ligand>
</feature>
<feature type="binding site" evidence="5">
    <location>
        <begin position="57"/>
        <end position="59"/>
    </location>
    <ligand>
        <name>AMP</name>
        <dbReference type="ChEBI" id="CHEBI:456215"/>
    </ligand>
</feature>
<feature type="binding site" evidence="5">
    <location>
        <position position="199"/>
    </location>
    <ligand>
        <name>ATP</name>
        <dbReference type="ChEBI" id="CHEBI:30616"/>
    </ligand>
</feature>
<accession>A0A2G6KG66</accession>
<dbReference type="InterPro" id="IPR033690">
    <property type="entry name" value="Adenylat_kinase_CS"/>
</dbReference>
<comment type="subcellular location">
    <subcellularLocation>
        <location evidence="5 7">Cytoplasm</location>
    </subcellularLocation>
</comment>